<gene>
    <name evidence="2" type="ORF">HNQ64_001230</name>
</gene>
<evidence type="ECO:0000313" key="2">
    <source>
        <dbReference type="EMBL" id="MBB5036988.1"/>
    </source>
</evidence>
<keyword evidence="3" id="KW-1185">Reference proteome</keyword>
<evidence type="ECO:0000256" key="1">
    <source>
        <dbReference type="SAM" id="SignalP"/>
    </source>
</evidence>
<reference evidence="2 3" key="1">
    <citation type="submission" date="2020-08" db="EMBL/GenBank/DDBJ databases">
        <title>Genomic Encyclopedia of Type Strains, Phase IV (KMG-IV): sequencing the most valuable type-strain genomes for metagenomic binning, comparative biology and taxonomic classification.</title>
        <authorList>
            <person name="Goeker M."/>
        </authorList>
    </citation>
    <scope>NUCLEOTIDE SEQUENCE [LARGE SCALE GENOMIC DNA]</scope>
    <source>
        <strain evidence="2 3">DSM 12251</strain>
    </source>
</reference>
<feature type="signal peptide" evidence="1">
    <location>
        <begin position="1"/>
        <end position="24"/>
    </location>
</feature>
<keyword evidence="1" id="KW-0732">Signal</keyword>
<dbReference type="EMBL" id="JACHIF010000002">
    <property type="protein sequence ID" value="MBB5036988.1"/>
    <property type="molecule type" value="Genomic_DNA"/>
</dbReference>
<dbReference type="RefSeq" id="WP_184206443.1">
    <property type="nucleotide sequence ID" value="NZ_JACHIF010000002.1"/>
</dbReference>
<dbReference type="AlphaFoldDB" id="A0A7W7YIU8"/>
<evidence type="ECO:0000313" key="3">
    <source>
        <dbReference type="Proteomes" id="UP000534294"/>
    </source>
</evidence>
<feature type="chain" id="PRO_5030894114" description="Serine protease" evidence="1">
    <location>
        <begin position="25"/>
        <end position="747"/>
    </location>
</feature>
<protein>
    <recommendedName>
        <fullName evidence="4">Serine protease</fullName>
    </recommendedName>
</protein>
<organism evidence="2 3">
    <name type="scientific">Prosthecobacter dejongeii</name>
    <dbReference type="NCBI Taxonomy" id="48465"/>
    <lineage>
        <taxon>Bacteria</taxon>
        <taxon>Pseudomonadati</taxon>
        <taxon>Verrucomicrobiota</taxon>
        <taxon>Verrucomicrobiia</taxon>
        <taxon>Verrucomicrobiales</taxon>
        <taxon>Verrucomicrobiaceae</taxon>
        <taxon>Prosthecobacter</taxon>
    </lineage>
</organism>
<sequence>MLFKKSFSAAVATLGLAVASTGVAQQVTLPLPHLLTLMPMGGQAGSQTEVTLSCESVEDISALLFSHPKITAQPITGLDGKVSPNQFKVSIAADVPLGVYDARVLSRLGVSSVRAFSVSQLPEITRSKPNNTLETALPLPANSICNATMTKRAVDFYAFDGKKGQRIAVDCAAIGIDSRLTPVVILADAQGRDLMVNRTGGVLDFTPPENGRYHIKVSDLTFQGGERHFYRLALQEVPQGAPTPRQPQTQTVSAMSWPPVNLAPTAAAKETEPNNQAVQAQKITLPCDIAGSFFPAADVDTFEFTAKKGEVWWVEVASERLGLNTDPFILVQQVTQKAGKETLTDVAELYDIAPPMKVSTNGYSYDGPPYDAGSPDVNGKFEIKEDGTYRLQVRDLFGGTRNEAGNIYRLIVRQATPDFSLAAWAVHMTLRNGDRSALSKPMALRAGESRAFEVVVQRRDGFDGEIHIGMDKLPAGVTAEGLKIAKGKSVGHLILSASHEAKPGFTIANLFGRATLNGQEVTRPCRVASMEWPVKDAKGEIPAPRLMADIPVSVTDSEHAPITLETAEDKVWEAKVGETLKIPLKVTWHNEFTGTSLKLKAYGDGLTTLKEVDIPVKATTAELTLDLAALKIVPGDYTFALYGSGVSKYRYNPAAVPLVEAEQKKAELLATTAAAEAKKLAATDAQAAKVAAEKQKQAEALMADAVKRMKSVSAVAEPKDTVDIIVSRPIRLSVKAAAGVAISTAKP</sequence>
<accession>A0A7W7YIU8</accession>
<dbReference type="Gene3D" id="2.60.120.380">
    <property type="match status" value="2"/>
</dbReference>
<name>A0A7W7YIU8_9BACT</name>
<proteinExistence type="predicted"/>
<dbReference type="Proteomes" id="UP000534294">
    <property type="component" value="Unassembled WGS sequence"/>
</dbReference>
<comment type="caution">
    <text evidence="2">The sequence shown here is derived from an EMBL/GenBank/DDBJ whole genome shotgun (WGS) entry which is preliminary data.</text>
</comment>
<evidence type="ECO:0008006" key="4">
    <source>
        <dbReference type="Google" id="ProtNLM"/>
    </source>
</evidence>